<feature type="transmembrane region" description="Helical" evidence="1">
    <location>
        <begin position="12"/>
        <end position="33"/>
    </location>
</feature>
<protein>
    <submittedName>
        <fullName evidence="2">Uncharacterized protein</fullName>
    </submittedName>
</protein>
<evidence type="ECO:0000313" key="2">
    <source>
        <dbReference type="EMBL" id="MBF1659783.1"/>
    </source>
</evidence>
<accession>A0A930KZB7</accession>
<keyword evidence="1" id="KW-0812">Transmembrane</keyword>
<dbReference type="AlphaFoldDB" id="A0A930KZB7"/>
<dbReference type="Proteomes" id="UP000713964">
    <property type="component" value="Unassembled WGS sequence"/>
</dbReference>
<comment type="caution">
    <text evidence="2">The sequence shown here is derived from an EMBL/GenBank/DDBJ whole genome shotgun (WGS) entry which is preliminary data.</text>
</comment>
<dbReference type="EMBL" id="JABZXL010000026">
    <property type="protein sequence ID" value="MBF1659783.1"/>
    <property type="molecule type" value="Genomic_DNA"/>
</dbReference>
<keyword evidence="1" id="KW-1133">Transmembrane helix</keyword>
<name>A0A930KZB7_9MICC</name>
<dbReference type="InterPro" id="IPR045933">
    <property type="entry name" value="DUF6353"/>
</dbReference>
<dbReference type="Pfam" id="PF19880">
    <property type="entry name" value="DUF6353"/>
    <property type="match status" value="1"/>
</dbReference>
<reference evidence="2" key="1">
    <citation type="submission" date="2020-04" db="EMBL/GenBank/DDBJ databases">
        <title>Deep metagenomics examines the oral microbiome during advanced dental caries in children, revealing novel taxa and co-occurrences with host molecules.</title>
        <authorList>
            <person name="Baker J.L."/>
            <person name="Morton J.T."/>
            <person name="Dinis M."/>
            <person name="Alvarez R."/>
            <person name="Tran N.C."/>
            <person name="Knight R."/>
            <person name="Edlund A."/>
        </authorList>
    </citation>
    <scope>NUCLEOTIDE SEQUENCE</scope>
    <source>
        <strain evidence="2">JCVI_29_bin.11</strain>
    </source>
</reference>
<organism evidence="2 3">
    <name type="scientific">Rothia mucilaginosa</name>
    <dbReference type="NCBI Taxonomy" id="43675"/>
    <lineage>
        <taxon>Bacteria</taxon>
        <taxon>Bacillati</taxon>
        <taxon>Actinomycetota</taxon>
        <taxon>Actinomycetes</taxon>
        <taxon>Micrococcales</taxon>
        <taxon>Micrococcaceae</taxon>
        <taxon>Rothia</taxon>
    </lineage>
</organism>
<sequence>MNIDWARLIRSATPYALTGAALVGVGLTGFFAATGAMKAQTILAENSAADDSFKEKARLTWRCYIPALSVAAVTGASIVGLHGVLGRRVASVAAATAVAESQLERLKDAVKEVATPPQREEIQNAATRHVAETQIAPPVADDLAEGTQLCFEAYSGRYFIASMEDIRAAVNTLNAQINNSLYASINDLYDQLGLERTRYGDDVGWNSDYLIEPSFSADLTGDGRPYIVLDYEKGPTHTYDRLY</sequence>
<evidence type="ECO:0000313" key="3">
    <source>
        <dbReference type="Proteomes" id="UP000713964"/>
    </source>
</evidence>
<evidence type="ECO:0000256" key="1">
    <source>
        <dbReference type="SAM" id="Phobius"/>
    </source>
</evidence>
<proteinExistence type="predicted"/>
<feature type="transmembrane region" description="Helical" evidence="1">
    <location>
        <begin position="63"/>
        <end position="85"/>
    </location>
</feature>
<gene>
    <name evidence="2" type="ORF">HXO58_08115</name>
</gene>
<keyword evidence="1" id="KW-0472">Membrane</keyword>